<feature type="compositionally biased region" description="Polar residues" evidence="1">
    <location>
        <begin position="724"/>
        <end position="733"/>
    </location>
</feature>
<dbReference type="SUPFAM" id="SSF54001">
    <property type="entry name" value="Cysteine proteinases"/>
    <property type="match status" value="1"/>
</dbReference>
<dbReference type="OMA" id="CFVRKIG"/>
<accession>A0A0D9QSB4</accession>
<feature type="region of interest" description="Disordered" evidence="1">
    <location>
        <begin position="555"/>
        <end position="585"/>
    </location>
</feature>
<protein>
    <recommendedName>
        <fullName evidence="4">Calpain catalytic domain-containing protein</fullName>
    </recommendedName>
</protein>
<proteinExistence type="predicted"/>
<keyword evidence="3" id="KW-1185">Reference proteome</keyword>
<dbReference type="GeneID" id="24265744"/>
<feature type="region of interest" description="Disordered" evidence="1">
    <location>
        <begin position="81"/>
        <end position="134"/>
    </location>
</feature>
<dbReference type="InterPro" id="IPR038765">
    <property type="entry name" value="Papain-like_cys_pep_sf"/>
</dbReference>
<feature type="region of interest" description="Disordered" evidence="1">
    <location>
        <begin position="708"/>
        <end position="733"/>
    </location>
</feature>
<feature type="region of interest" description="Disordered" evidence="1">
    <location>
        <begin position="1062"/>
        <end position="1093"/>
    </location>
</feature>
<organism evidence="2 3">
    <name type="scientific">Plasmodium fragile</name>
    <dbReference type="NCBI Taxonomy" id="5857"/>
    <lineage>
        <taxon>Eukaryota</taxon>
        <taxon>Sar</taxon>
        <taxon>Alveolata</taxon>
        <taxon>Apicomplexa</taxon>
        <taxon>Aconoidasida</taxon>
        <taxon>Haemosporida</taxon>
        <taxon>Plasmodiidae</taxon>
        <taxon>Plasmodium</taxon>
        <taxon>Plasmodium (Plasmodium)</taxon>
    </lineage>
</organism>
<sequence length="1945" mass="223316">MEDTLLKHTIVDFEGNKNALDLWKKYVTEEVLRDPAFGRIGKERAKREAKRVKTWLNLCGQKVHHWKDPNYLPECELEEVSPHNGRQCGEGEEGKKNDTLITEKNKCPNNSSEALNSPPKQGKRTKEKKEKKALLSPEEVKNYLEEFENLLEKLDQDTEQYFKKHQNHKDGGTHGQCIVTYQNYECRKAQVTYKEESDFFRFFYSSVCLIKENKALIPRGNYLYELIHPQTSSSFPVPNRLSYYLVKLYINNKWRLVFVHLTLPYDEKNQILSCPSLNEKELWPHILMEALLTCFQIFHLPDYHFHLLEMLTGLKCINKSYDFIPFGDHLRAEKCFFIPCAVLFGKISDIMSVNCGHADVANSHPNLNEKQCAEHSEKTTHQIHTVKGKNNTRADLCVLPNTRLSLSSSRPNEKHPHGRFFFLICSVENEYIKIKCEDVTPLHCTSYSAYQQSMLKAKKDVFLKGYAYINDRGNIRIKDTELVPVNILTPPNGIPEQGQEADQGADKNLNARDMSKEPQADNLSDANCDTCDVTVNEENTQQVIQLIRKILGDAKNNTKRAKPVSEESDGRHPRMGTSKSGKKNAHKDLDKWLDEGELEILTQRVNVNYTYQYVIKTNGNNFLAKGETIFFLVNRTHFEVASTNRYAKNRTAQIQATQKNHGKVKLKKKDSSSDPLSSVSDATQEESFPYLMLICSVCINRSGSNSELSPRADDIKTHNGPYGPSSSNGCTNSNDVFEGPNEEALSDGLHEFCFSFFSCKVGKRKRCTGGDIMVRKRSETKRPIFSHAEKRQGGLLTLFTSTLGRVPEGIVTDGSSGCGCGNSGLHSGEEKHAMLSPKDILNFECFVRKIGEERLTRNEDATGGDKEDRESNPACFLPANLFLNNCGHDQWKDYHFDEEIQKRNIHLRGNMEHFFLVYVKRSKRGDFSVEWLEGKKNKTKHGGPSEQAKKSEHTQNRSNALHSPSEEGLIKCSFMSVEEYFEKKLKMKMAFLKKKLNIGKECPIKVLLKYTVTIPQVSNLREPFFYVIPKANDLKVMPHLDLYICNVTKWKGIFDVQNGKGRKKKKKKKSEKNENITEQGDEDEDEENEEEDSHNGMKKLFYKISMENFIHKICIPPCDNDDDEAKDECTYLFLVVSKKAERLIGKDLHFEVTIAAPSREKDISCEEYTKRKKTNIRVNEVSSFCKMYTFNHNGENINLDVKNDFQKENTSGGVDPKNGNATVEKNYSELPPSAEKKTNQTQVEIDTLQLTTYKCQKKTKKFKLIKTITINGRSDRTWGSIYVDLNNPHLFKNIVVKILKIKRKKITHEKCANLNFITNNWGRKIILKRRRKKNVFFKHVELATSDSYLLQVEVNMFSDTAQERLNKDSSPVCLPQNGNKISQPSSKNYSYAHPDVLVNVLLNFSDDVTLEDDTSHEDVETEMKKFFDVATMNLENLTLDSQANHKDNIFSLKNDLLFHYRGNYYEIFRSLSKVCSGDMPPSALSVGENCHTCDGKGKKDNQETYNCVYHLNDNEYDDLLCTKKAEETSNMEPSLSKEHFFQALSSVLNLSKETSAYVESKLVPPRSDMVGRSSFAQMLQKVGTETHCLTFGAPENGDKLDKFEKYPFAKLLDIPPNINREEKKHKADDPMSKEFEDSFNNFLSLSTDVKKTIDDVKATYNLKNKMDLFKIKMDAELQLTENTFYSLGGKIGNITRTLVKKNCAILNKTKNGTHNPKRNEKLTHGLNNGGGYLLEENLIPSPDEEQTNRHGNKGTFYIQQKIDPPIENLQDLINVLKRVKTSIQLNDTKNMKLKNSKMIRERKAFIENIKNSLKTKRFKNHTTEELKDIYHKGAELKLHIYNPNLMKYIKTHYLLLHRLNDMKARINASKLKKMKMTTNEKETFNVERAVTDKKLFMQLFRNCTDVIKNDTQIQLSDSYKNLYKDAQQIFNKMTEATQKEKEEAS</sequence>
<feature type="compositionally biased region" description="Basic and acidic residues" evidence="1">
    <location>
        <begin position="92"/>
        <end position="106"/>
    </location>
</feature>
<feature type="compositionally biased region" description="Acidic residues" evidence="1">
    <location>
        <begin position="1079"/>
        <end position="1092"/>
    </location>
</feature>
<dbReference type="Proteomes" id="UP000054561">
    <property type="component" value="Unassembled WGS sequence"/>
</dbReference>
<evidence type="ECO:0008006" key="4">
    <source>
        <dbReference type="Google" id="ProtNLM"/>
    </source>
</evidence>
<dbReference type="RefSeq" id="XP_012333504.1">
    <property type="nucleotide sequence ID" value="XM_012478081.1"/>
</dbReference>
<gene>
    <name evidence="2" type="ORF">AK88_00430</name>
</gene>
<dbReference type="EMBL" id="KQ001647">
    <property type="protein sequence ID" value="KJP89974.1"/>
    <property type="molecule type" value="Genomic_DNA"/>
</dbReference>
<reference evidence="2 3" key="1">
    <citation type="submission" date="2014-03" db="EMBL/GenBank/DDBJ databases">
        <title>The Genome Sequence of Plasmodium fragile nilgiri.</title>
        <authorList>
            <consortium name="The Broad Institute Genomics Platform"/>
            <consortium name="The Broad Institute Genome Sequencing Center for Infectious Disease"/>
            <person name="Neafsey D."/>
            <person name="Duraisingh M."/>
            <person name="Young S.K."/>
            <person name="Zeng Q."/>
            <person name="Gargeya S."/>
            <person name="Abouelleil A."/>
            <person name="Alvarado L."/>
            <person name="Chapman S.B."/>
            <person name="Gainer-Dewar J."/>
            <person name="Goldberg J."/>
            <person name="Griggs A."/>
            <person name="Gujja S."/>
            <person name="Hansen M."/>
            <person name="Howarth C."/>
            <person name="Imamovic A."/>
            <person name="Larimer J."/>
            <person name="Pearson M."/>
            <person name="Poon T.W."/>
            <person name="Priest M."/>
            <person name="Roberts A."/>
            <person name="Saif S."/>
            <person name="Shea T."/>
            <person name="Sykes S."/>
            <person name="Wortman J."/>
            <person name="Nusbaum C."/>
            <person name="Birren B."/>
        </authorList>
    </citation>
    <scope>NUCLEOTIDE SEQUENCE [LARGE SCALE GENOMIC DNA]</scope>
    <source>
        <strain evidence="3">nilgiri</strain>
    </source>
</reference>
<feature type="region of interest" description="Disordered" evidence="1">
    <location>
        <begin position="654"/>
        <end position="680"/>
    </location>
</feature>
<evidence type="ECO:0000313" key="2">
    <source>
        <dbReference type="EMBL" id="KJP89974.1"/>
    </source>
</evidence>
<feature type="compositionally biased region" description="Basic and acidic residues" evidence="1">
    <location>
        <begin position="563"/>
        <end position="572"/>
    </location>
</feature>
<dbReference type="OrthoDB" id="9374162at2759"/>
<feature type="region of interest" description="Disordered" evidence="1">
    <location>
        <begin position="935"/>
        <end position="964"/>
    </location>
</feature>
<dbReference type="VEuPathDB" id="PlasmoDB:AK88_00430"/>
<feature type="compositionally biased region" description="Polar residues" evidence="1">
    <location>
        <begin position="107"/>
        <end position="119"/>
    </location>
</feature>
<name>A0A0D9QSB4_PLAFR</name>
<evidence type="ECO:0000256" key="1">
    <source>
        <dbReference type="SAM" id="MobiDB-lite"/>
    </source>
</evidence>
<evidence type="ECO:0000313" key="3">
    <source>
        <dbReference type="Proteomes" id="UP000054561"/>
    </source>
</evidence>